<proteinExistence type="predicted"/>
<evidence type="ECO:0000313" key="3">
    <source>
        <dbReference type="EMBL" id="CAL8111073.1"/>
    </source>
</evidence>
<feature type="region of interest" description="Disordered" evidence="1">
    <location>
        <begin position="504"/>
        <end position="528"/>
    </location>
</feature>
<feature type="chain" id="PRO_5045351972" evidence="2">
    <location>
        <begin position="25"/>
        <end position="528"/>
    </location>
</feature>
<accession>A0ABP1QTS3</accession>
<gene>
    <name evidence="3" type="ORF">ODALV1_LOCUS14702</name>
</gene>
<evidence type="ECO:0000256" key="2">
    <source>
        <dbReference type="SAM" id="SignalP"/>
    </source>
</evidence>
<evidence type="ECO:0000313" key="4">
    <source>
        <dbReference type="Proteomes" id="UP001642540"/>
    </source>
</evidence>
<protein>
    <submittedName>
        <fullName evidence="3">Uncharacterized protein</fullName>
    </submittedName>
</protein>
<organism evidence="3 4">
    <name type="scientific">Orchesella dallaii</name>
    <dbReference type="NCBI Taxonomy" id="48710"/>
    <lineage>
        <taxon>Eukaryota</taxon>
        <taxon>Metazoa</taxon>
        <taxon>Ecdysozoa</taxon>
        <taxon>Arthropoda</taxon>
        <taxon>Hexapoda</taxon>
        <taxon>Collembola</taxon>
        <taxon>Entomobryomorpha</taxon>
        <taxon>Entomobryoidea</taxon>
        <taxon>Orchesellidae</taxon>
        <taxon>Orchesellinae</taxon>
        <taxon>Orchesella</taxon>
    </lineage>
</organism>
<feature type="signal peptide" evidence="2">
    <location>
        <begin position="1"/>
        <end position="24"/>
    </location>
</feature>
<feature type="compositionally biased region" description="Basic residues" evidence="1">
    <location>
        <begin position="511"/>
        <end position="528"/>
    </location>
</feature>
<dbReference type="Proteomes" id="UP001642540">
    <property type="component" value="Unassembled WGS sequence"/>
</dbReference>
<evidence type="ECO:0000256" key="1">
    <source>
        <dbReference type="SAM" id="MobiDB-lite"/>
    </source>
</evidence>
<reference evidence="3 4" key="1">
    <citation type="submission" date="2024-08" db="EMBL/GenBank/DDBJ databases">
        <authorList>
            <person name="Cucini C."/>
            <person name="Frati F."/>
        </authorList>
    </citation>
    <scope>NUCLEOTIDE SEQUENCE [LARGE SCALE GENOMIC DNA]</scope>
</reference>
<keyword evidence="2" id="KW-0732">Signal</keyword>
<sequence>MAHQCYLPFLIIVLVGLCIKDSESSLIRRFNYDARLYEHFAYDSRYIQYSRSDPEEWKNLTALTEARNYTFSSMICTSGPGAWIFYPDAGYSMGNSLRYYLIIGEHCIRADDIDSIQPIGKMDEFLSKGVVLFPKPIFGDVGTTIVGEGSGEGGSMIFTGDVPHQISGSGQTICLQPGVTDFDYGYCMIPDLKASFGIEGSVAVKENCGNDTSSDEMIIIVQNCYEMGVHEIYTDSDLTSDKLAGVCAGGGDLLPKAKFTILMEMWGLRLGSSEIFTKPAEMMPENSIKIQILWTILEIFKTSCPAVDEMYVFLLGHLFLRHLRQSWKNGNTTEINDESWRFTDDFLAFCMSKTAIVEVDSMPAACRDSDKFGRLAEGMTPETASWYEIVNGEAFDTVIEQMWLIINYIIPTCSNAAGYTTNDWSDMVLFFHQAFLDPLGEIWTEPGDWLRLYPAVFHGFDIREEHQNILECLEGALAATPAFDPIGRPRSFRDIMIYKHAIPEDREVKPAQRKKREHKNAKSTKARK</sequence>
<comment type="caution">
    <text evidence="3">The sequence shown here is derived from an EMBL/GenBank/DDBJ whole genome shotgun (WGS) entry which is preliminary data.</text>
</comment>
<name>A0ABP1QTS3_9HEXA</name>
<keyword evidence="4" id="KW-1185">Reference proteome</keyword>
<dbReference type="EMBL" id="CAXLJM020000046">
    <property type="protein sequence ID" value="CAL8111073.1"/>
    <property type="molecule type" value="Genomic_DNA"/>
</dbReference>